<dbReference type="Proteomes" id="UP000195105">
    <property type="component" value="Unassembled WGS sequence"/>
</dbReference>
<feature type="region of interest" description="Disordered" evidence="1">
    <location>
        <begin position="134"/>
        <end position="161"/>
    </location>
</feature>
<name>A0A243S9M0_9ACTN</name>
<proteinExistence type="predicted"/>
<evidence type="ECO:0000313" key="2">
    <source>
        <dbReference type="EMBL" id="OUD04361.1"/>
    </source>
</evidence>
<comment type="caution">
    <text evidence="2">The sequence shown here is derived from an EMBL/GenBank/DDBJ whole genome shotgun (WGS) entry which is preliminary data.</text>
</comment>
<gene>
    <name evidence="2" type="ORF">CA983_04705</name>
</gene>
<protein>
    <submittedName>
        <fullName evidence="2">Uncharacterized protein</fullName>
    </submittedName>
</protein>
<dbReference type="Pfam" id="PF19979">
    <property type="entry name" value="DUF6415"/>
    <property type="match status" value="1"/>
</dbReference>
<evidence type="ECO:0000256" key="1">
    <source>
        <dbReference type="SAM" id="MobiDB-lite"/>
    </source>
</evidence>
<evidence type="ECO:0000313" key="3">
    <source>
        <dbReference type="Proteomes" id="UP000195105"/>
    </source>
</evidence>
<reference evidence="2 3" key="1">
    <citation type="submission" date="2017-05" db="EMBL/GenBank/DDBJ databases">
        <title>Biotechnological potential of actinobacteria isolated from South African environments.</title>
        <authorList>
            <person name="Le Roes-Hill M."/>
            <person name="Prins A."/>
            <person name="Durrell K.A."/>
        </authorList>
    </citation>
    <scope>NUCLEOTIDE SEQUENCE [LARGE SCALE GENOMIC DNA]</scope>
    <source>
        <strain evidence="2 3">HMC13</strain>
    </source>
</reference>
<keyword evidence="3" id="KW-1185">Reference proteome</keyword>
<dbReference type="AlphaFoldDB" id="A0A243S9M0"/>
<feature type="compositionally biased region" description="Basic and acidic residues" evidence="1">
    <location>
        <begin position="152"/>
        <end position="161"/>
    </location>
</feature>
<dbReference type="InterPro" id="IPR046300">
    <property type="entry name" value="DUF6415"/>
</dbReference>
<accession>A0A243S9M0</accession>
<dbReference type="RefSeq" id="WP_086599608.1">
    <property type="nucleotide sequence ID" value="NZ_NGFN01000015.1"/>
</dbReference>
<sequence>MNATHSETEVPVPSITAMRAQAGWFLDQRTLPRHQTTKLMGQDCHGFLEHLIAQVERLASERPKDDVPANVALAAVNEAQIRMNEPEAAGLQGEVERVQRLARSVLSLADHHDHLTGITMCVVCDRVIEAGEESVRHDDASPSCGAARSGRIHPECASRRR</sequence>
<organism evidence="2 3">
    <name type="scientific">Streptomyces swartbergensis</name>
    <dbReference type="NCBI Taxonomy" id="487165"/>
    <lineage>
        <taxon>Bacteria</taxon>
        <taxon>Bacillati</taxon>
        <taxon>Actinomycetota</taxon>
        <taxon>Actinomycetes</taxon>
        <taxon>Kitasatosporales</taxon>
        <taxon>Streptomycetaceae</taxon>
        <taxon>Streptomyces</taxon>
    </lineage>
</organism>
<dbReference type="EMBL" id="NGFN01000015">
    <property type="protein sequence ID" value="OUD04361.1"/>
    <property type="molecule type" value="Genomic_DNA"/>
</dbReference>